<feature type="transmembrane region" description="Helical" evidence="6">
    <location>
        <begin position="352"/>
        <end position="371"/>
    </location>
</feature>
<comment type="subcellular location">
    <subcellularLocation>
        <location evidence="1">Membrane</location>
        <topology evidence="1">Multi-pass membrane protein</topology>
    </subcellularLocation>
</comment>
<reference evidence="8 9" key="1">
    <citation type="submission" date="2021-06" db="EMBL/GenBank/DDBJ databases">
        <authorList>
            <person name="Palmer J.M."/>
        </authorList>
    </citation>
    <scope>NUCLEOTIDE SEQUENCE [LARGE SCALE GENOMIC DNA]</scope>
    <source>
        <strain evidence="8 9">XC_2019</strain>
        <tissue evidence="8">Muscle</tissue>
    </source>
</reference>
<feature type="transmembrane region" description="Helical" evidence="6">
    <location>
        <begin position="203"/>
        <end position="225"/>
    </location>
</feature>
<evidence type="ECO:0000313" key="8">
    <source>
        <dbReference type="EMBL" id="MEQ2215801.1"/>
    </source>
</evidence>
<gene>
    <name evidence="8" type="ORF">XENOCAPTIV_006104</name>
</gene>
<evidence type="ECO:0000256" key="5">
    <source>
        <dbReference type="ARBA" id="ARBA00023136"/>
    </source>
</evidence>
<keyword evidence="5 6" id="KW-0472">Membrane</keyword>
<feature type="transmembrane region" description="Helical" evidence="6">
    <location>
        <begin position="283"/>
        <end position="305"/>
    </location>
</feature>
<proteinExistence type="inferred from homology"/>
<dbReference type="EMBL" id="JAHRIN010068892">
    <property type="protein sequence ID" value="MEQ2215801.1"/>
    <property type="molecule type" value="Genomic_DNA"/>
</dbReference>
<dbReference type="Proteomes" id="UP001434883">
    <property type="component" value="Unassembled WGS sequence"/>
</dbReference>
<dbReference type="PANTHER" id="PTHR14511">
    <property type="entry name" value="G PROTEIN COUPLED RECEPTOR, CLASS C, GROUP 5"/>
    <property type="match status" value="1"/>
</dbReference>
<feature type="non-terminal residue" evidence="8">
    <location>
        <position position="1"/>
    </location>
</feature>
<evidence type="ECO:0000313" key="9">
    <source>
        <dbReference type="Proteomes" id="UP001434883"/>
    </source>
</evidence>
<feature type="transmembrane region" description="Helical" evidence="6">
    <location>
        <begin position="237"/>
        <end position="263"/>
    </location>
</feature>
<feature type="transmembrane region" description="Helical" evidence="6">
    <location>
        <begin position="317"/>
        <end position="340"/>
    </location>
</feature>
<dbReference type="PROSITE" id="PS50259">
    <property type="entry name" value="G_PROTEIN_RECEP_F3_4"/>
    <property type="match status" value="1"/>
</dbReference>
<sequence>IYFIARYFRHFTFPPLLSSFNHSITFQPRTTTKNGLIDKLLDVLRAPLGMRSIERDQCPTGGPIAQYKHVKYRPNARVKGVGDDLTFVLKPNEMHSLTLSPEQMSSTSPPKGCGSNISSIYYNLCDLTTLWGVVVEAVATAGVMTSFILFIILMASLPFVTDKKRKGMVALQASILIFTLGLFSLTFAFIVGQYSTSCAARRFLFGVLFSGCLACLMMHGLWLTLLKRSGRGPRSWLLWLGALGLWLVEVIINTEWLVLTVVWSPPRKIVVPDLSCRIDNKDFVMALIYVMILMAGVVLMASLSLSHKHKRWRRDGAFILVTGLFTIALWVVWITMYIHGNRVSGNPSWDDPTLAVTVASNAWVFLVFYIIPEICFLTQVDPDLEEPHDGEHVYPARSLAYETTLKEPEPAPQNLNIENKAFYMDESPAGPGRDYTSGQSPVFGSGKWQELLVSISRNLEYNI</sequence>
<evidence type="ECO:0000256" key="3">
    <source>
        <dbReference type="ARBA" id="ARBA00022692"/>
    </source>
</evidence>
<feature type="transmembrane region" description="Helical" evidence="6">
    <location>
        <begin position="130"/>
        <end position="157"/>
    </location>
</feature>
<evidence type="ECO:0000256" key="6">
    <source>
        <dbReference type="SAM" id="Phobius"/>
    </source>
</evidence>
<evidence type="ECO:0000256" key="1">
    <source>
        <dbReference type="ARBA" id="ARBA00004141"/>
    </source>
</evidence>
<name>A0ABV0S6R7_9TELE</name>
<comment type="caution">
    <text evidence="8">The sequence shown here is derived from an EMBL/GenBank/DDBJ whole genome shotgun (WGS) entry which is preliminary data.</text>
</comment>
<dbReference type="InterPro" id="IPR017978">
    <property type="entry name" value="GPCR_3_C"/>
</dbReference>
<dbReference type="Pfam" id="PF00003">
    <property type="entry name" value="7tm_3"/>
    <property type="match status" value="1"/>
</dbReference>
<keyword evidence="9" id="KW-1185">Reference proteome</keyword>
<organism evidence="8 9">
    <name type="scientific">Xenoophorus captivus</name>
    <dbReference type="NCBI Taxonomy" id="1517983"/>
    <lineage>
        <taxon>Eukaryota</taxon>
        <taxon>Metazoa</taxon>
        <taxon>Chordata</taxon>
        <taxon>Craniata</taxon>
        <taxon>Vertebrata</taxon>
        <taxon>Euteleostomi</taxon>
        <taxon>Actinopterygii</taxon>
        <taxon>Neopterygii</taxon>
        <taxon>Teleostei</taxon>
        <taxon>Neoteleostei</taxon>
        <taxon>Acanthomorphata</taxon>
        <taxon>Ovalentaria</taxon>
        <taxon>Atherinomorphae</taxon>
        <taxon>Cyprinodontiformes</taxon>
        <taxon>Goodeidae</taxon>
        <taxon>Xenoophorus</taxon>
    </lineage>
</organism>
<evidence type="ECO:0000256" key="2">
    <source>
        <dbReference type="ARBA" id="ARBA00007242"/>
    </source>
</evidence>
<protein>
    <recommendedName>
        <fullName evidence="7">G-protein coupled receptors family 3 profile domain-containing protein</fullName>
    </recommendedName>
</protein>
<dbReference type="PANTHER" id="PTHR14511:SF15">
    <property type="entry name" value="G-PROTEIN COUPLED RECEPTOR FAMILY C GROUP 5 MEMBER C"/>
    <property type="match status" value="1"/>
</dbReference>
<keyword evidence="3 6" id="KW-0812">Transmembrane</keyword>
<keyword evidence="4 6" id="KW-1133">Transmembrane helix</keyword>
<feature type="domain" description="G-protein coupled receptors family 3 profile" evidence="7">
    <location>
        <begin position="170"/>
        <end position="337"/>
    </location>
</feature>
<feature type="transmembrane region" description="Helical" evidence="6">
    <location>
        <begin position="169"/>
        <end position="191"/>
    </location>
</feature>
<accession>A0ABV0S6R7</accession>
<dbReference type="InterPro" id="IPR051753">
    <property type="entry name" value="RA-inducible_GPCR3"/>
</dbReference>
<evidence type="ECO:0000259" key="7">
    <source>
        <dbReference type="PROSITE" id="PS50259"/>
    </source>
</evidence>
<evidence type="ECO:0000256" key="4">
    <source>
        <dbReference type="ARBA" id="ARBA00022989"/>
    </source>
</evidence>
<comment type="similarity">
    <text evidence="2">Belongs to the G-protein coupled receptor 3 family.</text>
</comment>